<gene>
    <name evidence="1" type="ORF">L596_003257</name>
</gene>
<evidence type="ECO:0000313" key="2">
    <source>
        <dbReference type="Proteomes" id="UP000298663"/>
    </source>
</evidence>
<accession>A0A4U8URW7</accession>
<reference evidence="1 2" key="2">
    <citation type="journal article" date="2019" name="G3 (Bethesda)">
        <title>Hybrid Assembly of the Genome of the Entomopathogenic Nematode Steinernema carpocapsae Identifies the X-Chromosome.</title>
        <authorList>
            <person name="Serra L."/>
            <person name="Macchietto M."/>
            <person name="Macias-Munoz A."/>
            <person name="McGill C.J."/>
            <person name="Rodriguez I.M."/>
            <person name="Rodriguez B."/>
            <person name="Murad R."/>
            <person name="Mortazavi A."/>
        </authorList>
    </citation>
    <scope>NUCLEOTIDE SEQUENCE [LARGE SCALE GENOMIC DNA]</scope>
    <source>
        <strain evidence="1 2">ALL</strain>
    </source>
</reference>
<dbReference type="AlphaFoldDB" id="A0A4U8URW7"/>
<organism evidence="1 2">
    <name type="scientific">Steinernema carpocapsae</name>
    <name type="common">Entomopathogenic nematode</name>
    <dbReference type="NCBI Taxonomy" id="34508"/>
    <lineage>
        <taxon>Eukaryota</taxon>
        <taxon>Metazoa</taxon>
        <taxon>Ecdysozoa</taxon>
        <taxon>Nematoda</taxon>
        <taxon>Chromadorea</taxon>
        <taxon>Rhabditida</taxon>
        <taxon>Tylenchina</taxon>
        <taxon>Panagrolaimomorpha</taxon>
        <taxon>Strongyloidoidea</taxon>
        <taxon>Steinernematidae</taxon>
        <taxon>Steinernema</taxon>
    </lineage>
</organism>
<proteinExistence type="predicted"/>
<dbReference type="EMBL" id="AZBU02000001">
    <property type="protein sequence ID" value="TMS35982.1"/>
    <property type="molecule type" value="Genomic_DNA"/>
</dbReference>
<reference evidence="1 2" key="1">
    <citation type="journal article" date="2015" name="Genome Biol.">
        <title>Comparative genomics of Steinernema reveals deeply conserved gene regulatory networks.</title>
        <authorList>
            <person name="Dillman A.R."/>
            <person name="Macchietto M."/>
            <person name="Porter C.F."/>
            <person name="Rogers A."/>
            <person name="Williams B."/>
            <person name="Antoshechkin I."/>
            <person name="Lee M.M."/>
            <person name="Goodwin Z."/>
            <person name="Lu X."/>
            <person name="Lewis E.E."/>
            <person name="Goodrich-Blair H."/>
            <person name="Stock S.P."/>
            <person name="Adams B.J."/>
            <person name="Sternberg P.W."/>
            <person name="Mortazavi A."/>
        </authorList>
    </citation>
    <scope>NUCLEOTIDE SEQUENCE [LARGE SCALE GENOMIC DNA]</scope>
    <source>
        <strain evidence="1 2">ALL</strain>
    </source>
</reference>
<sequence length="114" mass="13215">MRTEAPTMLAKIPSLRSINRKFRHQQLMITLRRSCNTLALQRKLDIPSKQQMQKTVIQVDFTGNNSGQFRMQTPISTDFGMGPKTPLKEFDRFTVPVESRNFGRRLFAKWVANS</sequence>
<protein>
    <submittedName>
        <fullName evidence="1">Uncharacterized protein</fullName>
    </submittedName>
</protein>
<comment type="caution">
    <text evidence="1">The sequence shown here is derived from an EMBL/GenBank/DDBJ whole genome shotgun (WGS) entry which is preliminary data.</text>
</comment>
<evidence type="ECO:0000313" key="1">
    <source>
        <dbReference type="EMBL" id="TMS35982.1"/>
    </source>
</evidence>
<dbReference type="Proteomes" id="UP000298663">
    <property type="component" value="Unassembled WGS sequence"/>
</dbReference>
<keyword evidence="2" id="KW-1185">Reference proteome</keyword>
<name>A0A4U8URW7_STECR</name>